<sequence length="113" mass="13021">MEGRRLLGRLLEEAEQQVCNISEKPLRNSQSDSREQFAINRNISLPVSEKCWLCQPENRNHNLFPFIHVPHPCVPSHLTSGESGKLLRANQPDCNEQFGTNAHIVYYFFHFTG</sequence>
<keyword evidence="2" id="KW-1185">Reference proteome</keyword>
<dbReference type="Proteomes" id="UP000499080">
    <property type="component" value="Unassembled WGS sequence"/>
</dbReference>
<accession>A0A4Y2P142</accession>
<evidence type="ECO:0000313" key="1">
    <source>
        <dbReference type="EMBL" id="GBN44842.1"/>
    </source>
</evidence>
<dbReference type="AlphaFoldDB" id="A0A4Y2P142"/>
<gene>
    <name evidence="1" type="ORF">AVEN_57634_1</name>
</gene>
<dbReference type="EMBL" id="BGPR01010201">
    <property type="protein sequence ID" value="GBN44842.1"/>
    <property type="molecule type" value="Genomic_DNA"/>
</dbReference>
<protein>
    <submittedName>
        <fullName evidence="1">Uncharacterized protein</fullName>
    </submittedName>
</protein>
<name>A0A4Y2P142_ARAVE</name>
<organism evidence="1 2">
    <name type="scientific">Araneus ventricosus</name>
    <name type="common">Orbweaver spider</name>
    <name type="synonym">Epeira ventricosa</name>
    <dbReference type="NCBI Taxonomy" id="182803"/>
    <lineage>
        <taxon>Eukaryota</taxon>
        <taxon>Metazoa</taxon>
        <taxon>Ecdysozoa</taxon>
        <taxon>Arthropoda</taxon>
        <taxon>Chelicerata</taxon>
        <taxon>Arachnida</taxon>
        <taxon>Araneae</taxon>
        <taxon>Araneomorphae</taxon>
        <taxon>Entelegynae</taxon>
        <taxon>Araneoidea</taxon>
        <taxon>Araneidae</taxon>
        <taxon>Araneus</taxon>
    </lineage>
</organism>
<reference evidence="1 2" key="1">
    <citation type="journal article" date="2019" name="Sci. Rep.">
        <title>Orb-weaving spider Araneus ventricosus genome elucidates the spidroin gene catalogue.</title>
        <authorList>
            <person name="Kono N."/>
            <person name="Nakamura H."/>
            <person name="Ohtoshi R."/>
            <person name="Moran D.A.P."/>
            <person name="Shinohara A."/>
            <person name="Yoshida Y."/>
            <person name="Fujiwara M."/>
            <person name="Mori M."/>
            <person name="Tomita M."/>
            <person name="Arakawa K."/>
        </authorList>
    </citation>
    <scope>NUCLEOTIDE SEQUENCE [LARGE SCALE GENOMIC DNA]</scope>
</reference>
<evidence type="ECO:0000313" key="2">
    <source>
        <dbReference type="Proteomes" id="UP000499080"/>
    </source>
</evidence>
<proteinExistence type="predicted"/>
<comment type="caution">
    <text evidence="1">The sequence shown here is derived from an EMBL/GenBank/DDBJ whole genome shotgun (WGS) entry which is preliminary data.</text>
</comment>